<dbReference type="InterPro" id="IPR014729">
    <property type="entry name" value="Rossmann-like_a/b/a_fold"/>
</dbReference>
<name>A0A3B0TTA4_9ZZZZ</name>
<dbReference type="InterPro" id="IPR006016">
    <property type="entry name" value="UspA"/>
</dbReference>
<dbReference type="CDD" id="cd00293">
    <property type="entry name" value="USP-like"/>
    <property type="match status" value="1"/>
</dbReference>
<evidence type="ECO:0000313" key="2">
    <source>
        <dbReference type="EMBL" id="VAW21861.1"/>
    </source>
</evidence>
<reference evidence="2" key="1">
    <citation type="submission" date="2018-06" db="EMBL/GenBank/DDBJ databases">
        <authorList>
            <person name="Zhirakovskaya E."/>
        </authorList>
    </citation>
    <scope>NUCLEOTIDE SEQUENCE</scope>
</reference>
<dbReference type="SUPFAM" id="SSF52402">
    <property type="entry name" value="Adenine nucleotide alpha hydrolases-like"/>
    <property type="match status" value="1"/>
</dbReference>
<gene>
    <name evidence="2" type="ORF">MNBD_ALPHA12-1834</name>
</gene>
<accession>A0A3B0TTA4</accession>
<dbReference type="Gene3D" id="3.40.50.620">
    <property type="entry name" value="HUPs"/>
    <property type="match status" value="1"/>
</dbReference>
<evidence type="ECO:0000259" key="1">
    <source>
        <dbReference type="Pfam" id="PF00582"/>
    </source>
</evidence>
<organism evidence="2">
    <name type="scientific">hydrothermal vent metagenome</name>
    <dbReference type="NCBI Taxonomy" id="652676"/>
    <lineage>
        <taxon>unclassified sequences</taxon>
        <taxon>metagenomes</taxon>
        <taxon>ecological metagenomes</taxon>
    </lineage>
</organism>
<sequence length="164" mass="17998">MNESANGMNKDYQRKFLVIIDETEECDRAVTFAAYRVKRTGGTVVLLSIIGNEEFQHWLGVKDILRAEAFEKAEQLLEQRSKRIAAIGDIRTEKIIREGRRAEQIEALIAEDKDIAILVLAAGTSSEGPGPLVSAFTTRGANALPIPVTIIPGTLSDEDIISLC</sequence>
<proteinExistence type="predicted"/>
<feature type="domain" description="UspA" evidence="1">
    <location>
        <begin position="14"/>
        <end position="152"/>
    </location>
</feature>
<protein>
    <submittedName>
        <fullName evidence="2">Universal stress protein UspA and related nucleotide-binding proteins</fullName>
    </submittedName>
</protein>
<dbReference type="EMBL" id="UOEO01000188">
    <property type="protein sequence ID" value="VAW21861.1"/>
    <property type="molecule type" value="Genomic_DNA"/>
</dbReference>
<dbReference type="Pfam" id="PF00582">
    <property type="entry name" value="Usp"/>
    <property type="match status" value="1"/>
</dbReference>
<dbReference type="AlphaFoldDB" id="A0A3B0TTA4"/>